<dbReference type="Proteomes" id="UP000835052">
    <property type="component" value="Unassembled WGS sequence"/>
</dbReference>
<feature type="compositionally biased region" description="Basic and acidic residues" evidence="1">
    <location>
        <begin position="23"/>
        <end position="37"/>
    </location>
</feature>
<feature type="region of interest" description="Disordered" evidence="1">
    <location>
        <begin position="21"/>
        <end position="71"/>
    </location>
</feature>
<comment type="caution">
    <text evidence="2">The sequence shown here is derived from an EMBL/GenBank/DDBJ whole genome shotgun (WGS) entry which is preliminary data.</text>
</comment>
<evidence type="ECO:0000256" key="1">
    <source>
        <dbReference type="SAM" id="MobiDB-lite"/>
    </source>
</evidence>
<sequence length="218" mass="24964">MRKDHLLARRSWRQCAMIGVGKKTSDKDWKERRKWEEEPVAFDSSTGEQETKTQKSCGFANLGGESGTEEKNSHVTAVSIAAEAVPNGQEEKAYVLKTEEAGAEDPTPTKKLRRTKRTRSGLPEQNFIKEYIVVFRIMVRTAFYTPRLMESEPFPGFEVKKLCRENELEEFSERYNNAVYRLLHVCRGTFWGRLIRGPPSLDGVLCSQVGEKKLDVEK</sequence>
<reference evidence="2" key="1">
    <citation type="submission" date="2020-10" db="EMBL/GenBank/DDBJ databases">
        <authorList>
            <person name="Kikuchi T."/>
        </authorList>
    </citation>
    <scope>NUCLEOTIDE SEQUENCE</scope>
    <source>
        <strain evidence="2">NKZ352</strain>
    </source>
</reference>
<keyword evidence="3" id="KW-1185">Reference proteome</keyword>
<gene>
    <name evidence="2" type="ORF">CAUJ_LOCUS9172</name>
</gene>
<evidence type="ECO:0000313" key="2">
    <source>
        <dbReference type="EMBL" id="CAD6193253.1"/>
    </source>
</evidence>
<name>A0A8S1HAL6_9PELO</name>
<dbReference type="EMBL" id="CAJGYM010000034">
    <property type="protein sequence ID" value="CAD6193253.1"/>
    <property type="molecule type" value="Genomic_DNA"/>
</dbReference>
<organism evidence="2 3">
    <name type="scientific">Caenorhabditis auriculariae</name>
    <dbReference type="NCBI Taxonomy" id="2777116"/>
    <lineage>
        <taxon>Eukaryota</taxon>
        <taxon>Metazoa</taxon>
        <taxon>Ecdysozoa</taxon>
        <taxon>Nematoda</taxon>
        <taxon>Chromadorea</taxon>
        <taxon>Rhabditida</taxon>
        <taxon>Rhabditina</taxon>
        <taxon>Rhabditomorpha</taxon>
        <taxon>Rhabditoidea</taxon>
        <taxon>Rhabditidae</taxon>
        <taxon>Peloderinae</taxon>
        <taxon>Caenorhabditis</taxon>
    </lineage>
</organism>
<evidence type="ECO:0000313" key="3">
    <source>
        <dbReference type="Proteomes" id="UP000835052"/>
    </source>
</evidence>
<dbReference type="AlphaFoldDB" id="A0A8S1HAL6"/>
<accession>A0A8S1HAL6</accession>
<protein>
    <submittedName>
        <fullName evidence="2">Uncharacterized protein</fullName>
    </submittedName>
</protein>
<proteinExistence type="predicted"/>